<dbReference type="RefSeq" id="WP_248160131.1">
    <property type="nucleotide sequence ID" value="NZ_JALNMJ010000044.1"/>
</dbReference>
<name>A0ABT0H396_9HYPH</name>
<feature type="non-terminal residue" evidence="1">
    <location>
        <position position="1"/>
    </location>
</feature>
<keyword evidence="2" id="KW-1185">Reference proteome</keyword>
<protein>
    <submittedName>
        <fullName evidence="1">Uncharacterized protein</fullName>
    </submittedName>
</protein>
<accession>A0ABT0H396</accession>
<evidence type="ECO:0000313" key="2">
    <source>
        <dbReference type="Proteomes" id="UP001431221"/>
    </source>
</evidence>
<evidence type="ECO:0000313" key="1">
    <source>
        <dbReference type="EMBL" id="MCK7616146.1"/>
    </source>
</evidence>
<gene>
    <name evidence="1" type="ORF">M0H32_28680</name>
</gene>
<organism evidence="1 2">
    <name type="scientific">Roseibium sediminicola</name>
    <dbReference type="NCBI Taxonomy" id="2933272"/>
    <lineage>
        <taxon>Bacteria</taxon>
        <taxon>Pseudomonadati</taxon>
        <taxon>Pseudomonadota</taxon>
        <taxon>Alphaproteobacteria</taxon>
        <taxon>Hyphomicrobiales</taxon>
        <taxon>Stappiaceae</taxon>
        <taxon>Roseibium</taxon>
    </lineage>
</organism>
<dbReference type="Proteomes" id="UP001431221">
    <property type="component" value="Unassembled WGS sequence"/>
</dbReference>
<proteinExistence type="predicted"/>
<sequence length="86" mass="9710">KGWCGLVETAFIEPGTGMSPGAPEVIRSVLFYFRSMIYGYGNQWLITLREGATQHRMGRHHKVDKNVFHTKSGILACKICRRRDAG</sequence>
<dbReference type="EMBL" id="JALNMJ010000044">
    <property type="protein sequence ID" value="MCK7616146.1"/>
    <property type="molecule type" value="Genomic_DNA"/>
</dbReference>
<comment type="caution">
    <text evidence="1">The sequence shown here is derived from an EMBL/GenBank/DDBJ whole genome shotgun (WGS) entry which is preliminary data.</text>
</comment>
<reference evidence="1" key="1">
    <citation type="submission" date="2022-04" db="EMBL/GenBank/DDBJ databases">
        <title>Roseibium sp. CAU 1639 isolated from mud.</title>
        <authorList>
            <person name="Kim W."/>
        </authorList>
    </citation>
    <scope>NUCLEOTIDE SEQUENCE</scope>
    <source>
        <strain evidence="1">CAU 1639</strain>
    </source>
</reference>